<dbReference type="InterPro" id="IPR015856">
    <property type="entry name" value="ABC_transpr_CbiO/EcfA_su"/>
</dbReference>
<evidence type="ECO:0000256" key="9">
    <source>
        <dbReference type="SAM" id="MobiDB-lite"/>
    </source>
</evidence>
<dbReference type="PANTHER" id="PTHR43553">
    <property type="entry name" value="HEAVY METAL TRANSPORTER"/>
    <property type="match status" value="1"/>
</dbReference>
<keyword evidence="3" id="KW-0813">Transport</keyword>
<sequence length="263" mass="28517">MTSLAPRPSQTIETDVSRALAVEHLSFCYPTGKQVLDDIFLEIRANERVGLVGPNGSGKTTLFLLLCGVLAGEGLISVFGRQVIPGEFRPEVGLVFQNPDDQLFCPTVRDDVAFGPQNLQLATEEIDRRVRDALALAGVSALTERVPHQLSGGEKCMVAIAAVLAMQPQLVLYDEPSANLDLRARRRLIEFLQSARQSMLISSHDLEMVLEVCDRVVLLDGGRIVADGAPAVVLGNRALMEAHGLEKPHSLSPHHRDATGEQA</sequence>
<keyword evidence="7" id="KW-1278">Translocase</keyword>
<keyword evidence="8" id="KW-0472">Membrane</keyword>
<protein>
    <submittedName>
        <fullName evidence="11">ABC-type cobalt transport system, ATPase component</fullName>
    </submittedName>
</protein>
<comment type="similarity">
    <text evidence="2">Belongs to the ABC transporter superfamily.</text>
</comment>
<gene>
    <name evidence="11" type="ORF">KR51_00031950</name>
</gene>
<dbReference type="Pfam" id="PF00005">
    <property type="entry name" value="ABC_tran"/>
    <property type="match status" value="1"/>
</dbReference>
<reference evidence="11 12" key="1">
    <citation type="submission" date="2013-05" db="EMBL/GenBank/DDBJ databases">
        <title>Draft genome sequence of Rubidibacter lacunae KORDI 51-2.</title>
        <authorList>
            <person name="Choi D.H."/>
            <person name="Noh J.H."/>
            <person name="Kwon K.-K."/>
            <person name="Lee J.-H."/>
            <person name="Ryu J.-Y."/>
        </authorList>
    </citation>
    <scope>NUCLEOTIDE SEQUENCE [LARGE SCALE GENOMIC DNA]</scope>
    <source>
        <strain evidence="11 12">KORDI 51-2</strain>
    </source>
</reference>
<evidence type="ECO:0000256" key="4">
    <source>
        <dbReference type="ARBA" id="ARBA00022475"/>
    </source>
</evidence>
<keyword evidence="4" id="KW-1003">Cell membrane</keyword>
<dbReference type="PANTHER" id="PTHR43553:SF24">
    <property type="entry name" value="ENERGY-COUPLING FACTOR TRANSPORTER ATP-BINDING PROTEIN ECFA1"/>
    <property type="match status" value="1"/>
</dbReference>
<evidence type="ECO:0000256" key="8">
    <source>
        <dbReference type="ARBA" id="ARBA00023136"/>
    </source>
</evidence>
<evidence type="ECO:0000256" key="1">
    <source>
        <dbReference type="ARBA" id="ARBA00004236"/>
    </source>
</evidence>
<dbReference type="EMBL" id="ASSJ01000079">
    <property type="protein sequence ID" value="ERN40253.1"/>
    <property type="molecule type" value="Genomic_DNA"/>
</dbReference>
<evidence type="ECO:0000259" key="10">
    <source>
        <dbReference type="PROSITE" id="PS50893"/>
    </source>
</evidence>
<dbReference type="RefSeq" id="WP_022608799.1">
    <property type="nucleotide sequence ID" value="NZ_ASSJ01000079.1"/>
</dbReference>
<keyword evidence="12" id="KW-1185">Reference proteome</keyword>
<dbReference type="GO" id="GO:0016887">
    <property type="term" value="F:ATP hydrolysis activity"/>
    <property type="evidence" value="ECO:0007669"/>
    <property type="project" value="InterPro"/>
</dbReference>
<dbReference type="eggNOG" id="COG1122">
    <property type="taxonomic scope" value="Bacteria"/>
</dbReference>
<dbReference type="InterPro" id="IPR003439">
    <property type="entry name" value="ABC_transporter-like_ATP-bd"/>
</dbReference>
<evidence type="ECO:0000313" key="11">
    <source>
        <dbReference type="EMBL" id="ERN40253.1"/>
    </source>
</evidence>
<evidence type="ECO:0000256" key="5">
    <source>
        <dbReference type="ARBA" id="ARBA00022741"/>
    </source>
</evidence>
<dbReference type="InParanoid" id="U5D6H2"/>
<dbReference type="Proteomes" id="UP000016960">
    <property type="component" value="Unassembled WGS sequence"/>
</dbReference>
<dbReference type="GO" id="GO:0043190">
    <property type="term" value="C:ATP-binding cassette (ABC) transporter complex"/>
    <property type="evidence" value="ECO:0007669"/>
    <property type="project" value="TreeGrafter"/>
</dbReference>
<accession>U5D6H2</accession>
<evidence type="ECO:0000256" key="2">
    <source>
        <dbReference type="ARBA" id="ARBA00005417"/>
    </source>
</evidence>
<feature type="domain" description="ABC transporter" evidence="10">
    <location>
        <begin position="20"/>
        <end position="246"/>
    </location>
</feature>
<evidence type="ECO:0000256" key="6">
    <source>
        <dbReference type="ARBA" id="ARBA00022840"/>
    </source>
</evidence>
<dbReference type="InterPro" id="IPR050095">
    <property type="entry name" value="ECF_ABC_transporter_ATP-bd"/>
</dbReference>
<evidence type="ECO:0000313" key="12">
    <source>
        <dbReference type="Proteomes" id="UP000016960"/>
    </source>
</evidence>
<dbReference type="CDD" id="cd03225">
    <property type="entry name" value="ABC_cobalt_CbiO_domain1"/>
    <property type="match status" value="1"/>
</dbReference>
<organism evidence="11 12">
    <name type="scientific">Rubidibacter lacunae KORDI 51-2</name>
    <dbReference type="NCBI Taxonomy" id="582515"/>
    <lineage>
        <taxon>Bacteria</taxon>
        <taxon>Bacillati</taxon>
        <taxon>Cyanobacteriota</taxon>
        <taxon>Cyanophyceae</taxon>
        <taxon>Oscillatoriophycideae</taxon>
        <taxon>Chroococcales</taxon>
        <taxon>Aphanothecaceae</taxon>
        <taxon>Rubidibacter</taxon>
    </lineage>
</organism>
<evidence type="ECO:0000256" key="7">
    <source>
        <dbReference type="ARBA" id="ARBA00022967"/>
    </source>
</evidence>
<dbReference type="PROSITE" id="PS50893">
    <property type="entry name" value="ABC_TRANSPORTER_2"/>
    <property type="match status" value="1"/>
</dbReference>
<dbReference type="OrthoDB" id="9784332at2"/>
<name>U5D6H2_9CHRO</name>
<dbReference type="InterPro" id="IPR027417">
    <property type="entry name" value="P-loop_NTPase"/>
</dbReference>
<proteinExistence type="inferred from homology"/>
<dbReference type="SUPFAM" id="SSF52540">
    <property type="entry name" value="P-loop containing nucleoside triphosphate hydrolases"/>
    <property type="match status" value="1"/>
</dbReference>
<dbReference type="PATRIC" id="fig|582515.4.peg.3589"/>
<feature type="region of interest" description="Disordered" evidence="9">
    <location>
        <begin position="244"/>
        <end position="263"/>
    </location>
</feature>
<dbReference type="GO" id="GO:0005524">
    <property type="term" value="F:ATP binding"/>
    <property type="evidence" value="ECO:0007669"/>
    <property type="project" value="UniProtKB-KW"/>
</dbReference>
<keyword evidence="6" id="KW-0067">ATP-binding</keyword>
<dbReference type="AlphaFoldDB" id="U5D6H2"/>
<evidence type="ECO:0000256" key="3">
    <source>
        <dbReference type="ARBA" id="ARBA00022448"/>
    </source>
</evidence>
<dbReference type="GO" id="GO:0042626">
    <property type="term" value="F:ATPase-coupled transmembrane transporter activity"/>
    <property type="evidence" value="ECO:0007669"/>
    <property type="project" value="TreeGrafter"/>
</dbReference>
<keyword evidence="5" id="KW-0547">Nucleotide-binding</keyword>
<dbReference type="FunFam" id="3.40.50.300:FF:000224">
    <property type="entry name" value="Energy-coupling factor transporter ATP-binding protein EcfA"/>
    <property type="match status" value="1"/>
</dbReference>
<dbReference type="STRING" id="582515.KR51_00031950"/>
<dbReference type="SMART" id="SM00382">
    <property type="entry name" value="AAA"/>
    <property type="match status" value="1"/>
</dbReference>
<comment type="caution">
    <text evidence="11">The sequence shown here is derived from an EMBL/GenBank/DDBJ whole genome shotgun (WGS) entry which is preliminary data.</text>
</comment>
<dbReference type="InterPro" id="IPR003593">
    <property type="entry name" value="AAA+_ATPase"/>
</dbReference>
<dbReference type="Gene3D" id="3.40.50.300">
    <property type="entry name" value="P-loop containing nucleotide triphosphate hydrolases"/>
    <property type="match status" value="1"/>
</dbReference>
<comment type="subcellular location">
    <subcellularLocation>
        <location evidence="1">Cell membrane</location>
    </subcellularLocation>
</comment>